<feature type="domain" description="Xylanolytic transcriptional activator regulatory" evidence="8">
    <location>
        <begin position="294"/>
        <end position="498"/>
    </location>
</feature>
<evidence type="ECO:0000256" key="3">
    <source>
        <dbReference type="ARBA" id="ARBA00022737"/>
    </source>
</evidence>
<keyword evidence="2" id="KW-0479">Metal-binding</keyword>
<accession>A0ABR0TIP4</accession>
<dbReference type="InterPro" id="IPR007219">
    <property type="entry name" value="XnlR_reg_dom"/>
</dbReference>
<dbReference type="PANTHER" id="PTHR40626">
    <property type="entry name" value="MIP31509P"/>
    <property type="match status" value="1"/>
</dbReference>
<proteinExistence type="predicted"/>
<keyword evidence="5" id="KW-0862">Zinc</keyword>
<keyword evidence="10" id="KW-1185">Reference proteome</keyword>
<evidence type="ECO:0000256" key="2">
    <source>
        <dbReference type="ARBA" id="ARBA00022723"/>
    </source>
</evidence>
<dbReference type="Pfam" id="PF04082">
    <property type="entry name" value="Fungal_trans"/>
    <property type="match status" value="1"/>
</dbReference>
<evidence type="ECO:0000256" key="6">
    <source>
        <dbReference type="ARBA" id="ARBA00023242"/>
    </source>
</evidence>
<feature type="region of interest" description="Disordered" evidence="7">
    <location>
        <begin position="1"/>
        <end position="50"/>
    </location>
</feature>
<evidence type="ECO:0000256" key="5">
    <source>
        <dbReference type="ARBA" id="ARBA00022833"/>
    </source>
</evidence>
<evidence type="ECO:0000256" key="4">
    <source>
        <dbReference type="ARBA" id="ARBA00022771"/>
    </source>
</evidence>
<reference evidence="9 10" key="1">
    <citation type="submission" date="2023-11" db="EMBL/GenBank/DDBJ databases">
        <title>Draft genome sequence and annotation of the polyextremotolerant black yeast-like fungus Aureobasidium pullulans NRRL 62042.</title>
        <authorList>
            <person name="Dielentheis-Frenken M.R.E."/>
            <person name="Wibberg D."/>
            <person name="Blank L.M."/>
            <person name="Tiso T."/>
        </authorList>
    </citation>
    <scope>NUCLEOTIDE SEQUENCE [LARGE SCALE GENOMIC DNA]</scope>
    <source>
        <strain evidence="9 10">NRRL 62042</strain>
    </source>
</reference>
<gene>
    <name evidence="9" type="ORF">QM012_008171</name>
</gene>
<dbReference type="InterPro" id="IPR051059">
    <property type="entry name" value="VerF-like"/>
</dbReference>
<keyword evidence="4" id="KW-0863">Zinc-finger</keyword>
<comment type="subcellular location">
    <subcellularLocation>
        <location evidence="1">Nucleus</location>
    </subcellularLocation>
</comment>
<evidence type="ECO:0000256" key="1">
    <source>
        <dbReference type="ARBA" id="ARBA00004123"/>
    </source>
</evidence>
<dbReference type="PANTHER" id="PTHR40626:SF34">
    <property type="entry name" value="ZINC FINGER PROTEIN YGR067C"/>
    <property type="match status" value="1"/>
</dbReference>
<sequence length="790" mass="87662">MSETRNLPTPPSHSPDRNSEGQNSQPSSPLEDEHHMVVLAGSRSPPPSEDMLLDASTQALGTGTVRVAGSVLSASIRYHQREHAGCPPLDPVERAVPVVDQYSPHNSHLSSRSRDISSINEWDATDMTGSIAGFEDWLTASNNGLTGVQSFYGHQNMGADDFDLITMDSMALNNAALDADLSTYMNHYAPNPFDKAQEDRTRSPIHTPVVLPESSSLPIEASALNVGITSPQSSDVFLRMPSLLKETPRRIVIPPALDEDSYYAIMADVKSYMPFTTEMELLLSLQDMHQFMKCYMVCFHRHCPIIHLPSLDLKATPALILAMCAIGALYRLRRKTAHDLWQCAKNICETELDADLNGDPLTASATSALQCRLLVSWFAIFSGDMTEQGISASGFWSTRYRSLRVLLQSTPYNSGNATWTQWILRETAKRLLYGIFIMSSMASLTYDLLPMFSVTQDLDVELLDEEKLWEASSSPEWDELRQQRDHQSKITLRHAFTHLVLGKEHALSTATTSPMRWTAFSTSVIMHAVNVYMWNLMQCTQSFSAFAVESSNDSTLKTAMVNQTEAALARCYALLTADRPEGDRTSDDPEGPLLFNCLALLRSAHTRVFTGADNYNRMTLLSGSARHVSASINAFVSGNALERGPLMTRAVDKAYGGFLTPIKAGYLLVRKTAALTWSLEHPIAAWDCALFATKWVHTLEMSQLEAPPDQDELMIISNFRNLLSEADSEYNGCGSLAGEIMRVWASLFDDTWTWGITPRMGHVMRRLSGAFKQDWKSRFPEGNPGGSISQ</sequence>
<dbReference type="CDD" id="cd12148">
    <property type="entry name" value="fungal_TF_MHR"/>
    <property type="match status" value="1"/>
</dbReference>
<evidence type="ECO:0000313" key="9">
    <source>
        <dbReference type="EMBL" id="KAK6004309.1"/>
    </source>
</evidence>
<dbReference type="EMBL" id="JASGXD010000007">
    <property type="protein sequence ID" value="KAK6004309.1"/>
    <property type="molecule type" value="Genomic_DNA"/>
</dbReference>
<comment type="caution">
    <text evidence="9">The sequence shown here is derived from an EMBL/GenBank/DDBJ whole genome shotgun (WGS) entry which is preliminary data.</text>
</comment>
<keyword evidence="3" id="KW-0677">Repeat</keyword>
<dbReference type="Proteomes" id="UP001341245">
    <property type="component" value="Unassembled WGS sequence"/>
</dbReference>
<organism evidence="9 10">
    <name type="scientific">Aureobasidium pullulans</name>
    <name type="common">Black yeast</name>
    <name type="synonym">Pullularia pullulans</name>
    <dbReference type="NCBI Taxonomy" id="5580"/>
    <lineage>
        <taxon>Eukaryota</taxon>
        <taxon>Fungi</taxon>
        <taxon>Dikarya</taxon>
        <taxon>Ascomycota</taxon>
        <taxon>Pezizomycotina</taxon>
        <taxon>Dothideomycetes</taxon>
        <taxon>Dothideomycetidae</taxon>
        <taxon>Dothideales</taxon>
        <taxon>Saccotheciaceae</taxon>
        <taxon>Aureobasidium</taxon>
    </lineage>
</organism>
<keyword evidence="6" id="KW-0539">Nucleus</keyword>
<evidence type="ECO:0000256" key="7">
    <source>
        <dbReference type="SAM" id="MobiDB-lite"/>
    </source>
</evidence>
<evidence type="ECO:0000259" key="8">
    <source>
        <dbReference type="Pfam" id="PF04082"/>
    </source>
</evidence>
<name>A0ABR0TIP4_AURPU</name>
<protein>
    <recommendedName>
        <fullName evidence="8">Xylanolytic transcriptional activator regulatory domain-containing protein</fullName>
    </recommendedName>
</protein>
<evidence type="ECO:0000313" key="10">
    <source>
        <dbReference type="Proteomes" id="UP001341245"/>
    </source>
</evidence>